<dbReference type="EMBL" id="KV722370">
    <property type="protein sequence ID" value="OCH92353.1"/>
    <property type="molecule type" value="Genomic_DNA"/>
</dbReference>
<protein>
    <submittedName>
        <fullName evidence="2">Uncharacterized protein</fullName>
    </submittedName>
</protein>
<feature type="region of interest" description="Disordered" evidence="1">
    <location>
        <begin position="1"/>
        <end position="44"/>
    </location>
</feature>
<dbReference type="Proteomes" id="UP000250043">
    <property type="component" value="Unassembled WGS sequence"/>
</dbReference>
<feature type="region of interest" description="Disordered" evidence="1">
    <location>
        <begin position="204"/>
        <end position="224"/>
    </location>
</feature>
<feature type="compositionally biased region" description="Basic and acidic residues" evidence="1">
    <location>
        <begin position="177"/>
        <end position="188"/>
    </location>
</feature>
<gene>
    <name evidence="2" type="ORF">OBBRIDRAFT_456018</name>
</gene>
<feature type="region of interest" description="Disordered" evidence="1">
    <location>
        <begin position="103"/>
        <end position="192"/>
    </location>
</feature>
<evidence type="ECO:0000313" key="3">
    <source>
        <dbReference type="Proteomes" id="UP000250043"/>
    </source>
</evidence>
<evidence type="ECO:0000256" key="1">
    <source>
        <dbReference type="SAM" id="MobiDB-lite"/>
    </source>
</evidence>
<sequence length="224" mass="24076">MTIQRSEGLDRSGQDEWYAHAGPSRRRTQSARDARGLAVGTTEVRAVQHGPNGIQTNVNGHRGAQEPTSDVARLLQMIDDNTERQRLAREHARRIPAADRLVDDDSVPRRPHPVPAALPTSVVLPPTQEAHPPSPTPYVNGTIPSGHHATTFGLQAPSSSSPAADPLRAHQPNEPSAADHSRPIHVRSEGSTITRTRLHFVAAAPTCQHSPSVQRGGCSGRTPP</sequence>
<organism evidence="2 3">
    <name type="scientific">Obba rivulosa</name>
    <dbReference type="NCBI Taxonomy" id="1052685"/>
    <lineage>
        <taxon>Eukaryota</taxon>
        <taxon>Fungi</taxon>
        <taxon>Dikarya</taxon>
        <taxon>Basidiomycota</taxon>
        <taxon>Agaricomycotina</taxon>
        <taxon>Agaricomycetes</taxon>
        <taxon>Polyporales</taxon>
        <taxon>Gelatoporiaceae</taxon>
        <taxon>Obba</taxon>
    </lineage>
</organism>
<keyword evidence="3" id="KW-1185">Reference proteome</keyword>
<evidence type="ECO:0000313" key="2">
    <source>
        <dbReference type="EMBL" id="OCH92353.1"/>
    </source>
</evidence>
<feature type="compositionally biased region" description="Basic and acidic residues" evidence="1">
    <location>
        <begin position="7"/>
        <end position="18"/>
    </location>
</feature>
<proteinExistence type="predicted"/>
<dbReference type="AlphaFoldDB" id="A0A8E2DP02"/>
<name>A0A8E2DP02_9APHY</name>
<accession>A0A8E2DP02</accession>
<feature type="compositionally biased region" description="Low complexity" evidence="1">
    <location>
        <begin position="156"/>
        <end position="166"/>
    </location>
</feature>
<reference evidence="2 3" key="1">
    <citation type="submission" date="2016-07" db="EMBL/GenBank/DDBJ databases">
        <title>Draft genome of the white-rot fungus Obba rivulosa 3A-2.</title>
        <authorList>
            <consortium name="DOE Joint Genome Institute"/>
            <person name="Miettinen O."/>
            <person name="Riley R."/>
            <person name="Acob R."/>
            <person name="Barry K."/>
            <person name="Cullen D."/>
            <person name="De Vries R."/>
            <person name="Hainaut M."/>
            <person name="Hatakka A."/>
            <person name="Henrissat B."/>
            <person name="Hilden K."/>
            <person name="Kuo R."/>
            <person name="Labutti K."/>
            <person name="Lipzen A."/>
            <person name="Makela M.R."/>
            <person name="Sandor L."/>
            <person name="Spatafora J.W."/>
            <person name="Grigoriev I.V."/>
            <person name="Hibbett D.S."/>
        </authorList>
    </citation>
    <scope>NUCLEOTIDE SEQUENCE [LARGE SCALE GENOMIC DNA]</scope>
    <source>
        <strain evidence="2 3">3A-2</strain>
    </source>
</reference>